<keyword evidence="2" id="KW-1185">Reference proteome</keyword>
<evidence type="ECO:0000313" key="2">
    <source>
        <dbReference type="Proteomes" id="UP000747110"/>
    </source>
</evidence>
<dbReference type="AlphaFoldDB" id="A0A8J4CX96"/>
<reference evidence="1" key="1">
    <citation type="journal article" date="2021" name="Proc. Natl. Acad. Sci. U.S.A.">
        <title>Three genomes in the algal genus Volvox reveal the fate of a haploid sex-determining region after a transition to homothallism.</title>
        <authorList>
            <person name="Yamamoto K."/>
            <person name="Hamaji T."/>
            <person name="Kawai-Toyooka H."/>
            <person name="Matsuzaki R."/>
            <person name="Takahashi F."/>
            <person name="Nishimura Y."/>
            <person name="Kawachi M."/>
            <person name="Noguchi H."/>
            <person name="Minakuchi Y."/>
            <person name="Umen J.G."/>
            <person name="Toyoda A."/>
            <person name="Nozaki H."/>
        </authorList>
    </citation>
    <scope>NUCLEOTIDE SEQUENCE</scope>
    <source>
        <strain evidence="1">NIES-3786</strain>
    </source>
</reference>
<protein>
    <submittedName>
        <fullName evidence="1">Uncharacterized protein</fullName>
    </submittedName>
</protein>
<evidence type="ECO:0000313" key="1">
    <source>
        <dbReference type="EMBL" id="GIL89446.1"/>
    </source>
</evidence>
<accession>A0A8J4CX96</accession>
<dbReference type="Proteomes" id="UP000747110">
    <property type="component" value="Unassembled WGS sequence"/>
</dbReference>
<dbReference type="EMBL" id="BNCP01000050">
    <property type="protein sequence ID" value="GIL89446.1"/>
    <property type="molecule type" value="Genomic_DNA"/>
</dbReference>
<dbReference type="OrthoDB" id="18915at2759"/>
<proteinExistence type="predicted"/>
<gene>
    <name evidence="1" type="ORF">Vretifemale_17257</name>
</gene>
<sequence length="185" mass="20489">MSQSRNLELRCTGDVVSLDRLKQYIEDLLVRGDESLPERTCVQVASYSVPLCQEDVLAAIGRVDLRELYERLAKLVELRGRRRTFQSTNKLVHELLTCSNIALGACTSLMKMLAETGFREGDRDLDGEARREVDTLSSMLERIAGEYVATPLLFMAVLVEAGFSGTIAAMLQVCWAGGGTPLESR</sequence>
<comment type="caution">
    <text evidence="1">The sequence shown here is derived from an EMBL/GenBank/DDBJ whole genome shotgun (WGS) entry which is preliminary data.</text>
</comment>
<organism evidence="1 2">
    <name type="scientific">Volvox reticuliferus</name>
    <dbReference type="NCBI Taxonomy" id="1737510"/>
    <lineage>
        <taxon>Eukaryota</taxon>
        <taxon>Viridiplantae</taxon>
        <taxon>Chlorophyta</taxon>
        <taxon>core chlorophytes</taxon>
        <taxon>Chlorophyceae</taxon>
        <taxon>CS clade</taxon>
        <taxon>Chlamydomonadales</taxon>
        <taxon>Volvocaceae</taxon>
        <taxon>Volvox</taxon>
    </lineage>
</organism>
<name>A0A8J4CX96_9CHLO</name>